<feature type="region of interest" description="Disordered" evidence="1">
    <location>
        <begin position="32"/>
        <end position="85"/>
    </location>
</feature>
<evidence type="ECO:0000313" key="3">
    <source>
        <dbReference type="Proteomes" id="UP000241546"/>
    </source>
</evidence>
<dbReference type="Proteomes" id="UP000241546">
    <property type="component" value="Unassembled WGS sequence"/>
</dbReference>
<proteinExistence type="predicted"/>
<dbReference type="AlphaFoldDB" id="A0A2T4BDF9"/>
<name>A0A2T4BDF9_9HYPO</name>
<keyword evidence="3" id="KW-1185">Reference proteome</keyword>
<accession>A0A2T4BDF9</accession>
<evidence type="ECO:0000256" key="1">
    <source>
        <dbReference type="SAM" id="MobiDB-lite"/>
    </source>
</evidence>
<protein>
    <submittedName>
        <fullName evidence="2">Uncharacterized protein</fullName>
    </submittedName>
</protein>
<dbReference type="EMBL" id="KZ680211">
    <property type="protein sequence ID" value="PTB67373.1"/>
    <property type="molecule type" value="Genomic_DNA"/>
</dbReference>
<feature type="compositionally biased region" description="Basic and acidic residues" evidence="1">
    <location>
        <begin position="69"/>
        <end position="85"/>
    </location>
</feature>
<gene>
    <name evidence="2" type="ORF">BBK36DRAFT_1158211</name>
</gene>
<dbReference type="RefSeq" id="XP_024750693.1">
    <property type="nucleotide sequence ID" value="XM_024894085.1"/>
</dbReference>
<evidence type="ECO:0000313" key="2">
    <source>
        <dbReference type="EMBL" id="PTB67373.1"/>
    </source>
</evidence>
<reference evidence="3" key="1">
    <citation type="submission" date="2016-07" db="EMBL/GenBank/DDBJ databases">
        <title>Multiple horizontal gene transfer events from other fungi enriched the ability of initially mycotrophic Trichoderma (Ascomycota) to feed on dead plant biomass.</title>
        <authorList>
            <consortium name="DOE Joint Genome Institute"/>
            <person name="Atanasova L."/>
            <person name="Chenthamara K."/>
            <person name="Zhang J."/>
            <person name="Grujic M."/>
            <person name="Henrissat B."/>
            <person name="Kuo A."/>
            <person name="Aerts A."/>
            <person name="Salamov A."/>
            <person name="Lipzen A."/>
            <person name="Labutti K."/>
            <person name="Barry K."/>
            <person name="Miao Y."/>
            <person name="Rahimi M.J."/>
            <person name="Shen Q."/>
            <person name="Grigoriev I.V."/>
            <person name="Kubicek C.P."/>
            <person name="Druzhinina I.S."/>
        </authorList>
    </citation>
    <scope>NUCLEOTIDE SEQUENCE [LARGE SCALE GENOMIC DNA]</scope>
    <source>
        <strain evidence="3">TUCIM 6016</strain>
    </source>
</reference>
<dbReference type="GeneID" id="36602203"/>
<organism evidence="2 3">
    <name type="scientific">Trichoderma citrinoviride</name>
    <dbReference type="NCBI Taxonomy" id="58853"/>
    <lineage>
        <taxon>Eukaryota</taxon>
        <taxon>Fungi</taxon>
        <taxon>Dikarya</taxon>
        <taxon>Ascomycota</taxon>
        <taxon>Pezizomycotina</taxon>
        <taxon>Sordariomycetes</taxon>
        <taxon>Hypocreomycetidae</taxon>
        <taxon>Hypocreales</taxon>
        <taxon>Hypocreaceae</taxon>
        <taxon>Trichoderma</taxon>
    </lineage>
</organism>
<sequence length="85" mass="9625">MAGVRRSPAHHRLRMALALTTTTTRRVAVTKALGIQQRRPHRSDGHRQGGQARSTNKQQQQRTQKKKKPTDTRNHAIARALDDVL</sequence>